<proteinExistence type="predicted"/>
<name>A0A8J3L4N0_9ACTN</name>
<dbReference type="AlphaFoldDB" id="A0A8J3L4N0"/>
<feature type="region of interest" description="Disordered" evidence="1">
    <location>
        <begin position="31"/>
        <end position="63"/>
    </location>
</feature>
<dbReference type="RefSeq" id="WP_166381551.1">
    <property type="nucleotide sequence ID" value="NZ_BAAATT010000001.1"/>
</dbReference>
<feature type="compositionally biased region" description="Gly residues" evidence="1">
    <location>
        <begin position="39"/>
        <end position="49"/>
    </location>
</feature>
<protein>
    <submittedName>
        <fullName evidence="2">Uncharacterized protein</fullName>
    </submittedName>
</protein>
<keyword evidence="3" id="KW-1185">Reference proteome</keyword>
<dbReference type="Pfam" id="PF19952">
    <property type="entry name" value="DUF6414"/>
    <property type="match status" value="1"/>
</dbReference>
<evidence type="ECO:0000256" key="1">
    <source>
        <dbReference type="SAM" id="MobiDB-lite"/>
    </source>
</evidence>
<dbReference type="Proteomes" id="UP000660339">
    <property type="component" value="Unassembled WGS sequence"/>
</dbReference>
<gene>
    <name evidence="2" type="ORF">Cme02nite_26350</name>
</gene>
<reference evidence="2" key="1">
    <citation type="submission" date="2021-01" db="EMBL/GenBank/DDBJ databases">
        <title>Whole genome shotgun sequence of Catellatospora methionotrophica NBRC 14553.</title>
        <authorList>
            <person name="Komaki H."/>
            <person name="Tamura T."/>
        </authorList>
    </citation>
    <scope>NUCLEOTIDE SEQUENCE</scope>
    <source>
        <strain evidence="2">NBRC 14553</strain>
    </source>
</reference>
<accession>A0A8J3L4N0</accession>
<evidence type="ECO:0000313" key="2">
    <source>
        <dbReference type="EMBL" id="GIG14303.1"/>
    </source>
</evidence>
<dbReference type="EMBL" id="BONJ01000010">
    <property type="protein sequence ID" value="GIG14303.1"/>
    <property type="molecule type" value="Genomic_DNA"/>
</dbReference>
<organism evidence="2 3">
    <name type="scientific">Catellatospora methionotrophica</name>
    <dbReference type="NCBI Taxonomy" id="121620"/>
    <lineage>
        <taxon>Bacteria</taxon>
        <taxon>Bacillati</taxon>
        <taxon>Actinomycetota</taxon>
        <taxon>Actinomycetes</taxon>
        <taxon>Micromonosporales</taxon>
        <taxon>Micromonosporaceae</taxon>
        <taxon>Catellatospora</taxon>
    </lineage>
</organism>
<comment type="caution">
    <text evidence="2">The sequence shown here is derived from an EMBL/GenBank/DDBJ whole genome shotgun (WGS) entry which is preliminary data.</text>
</comment>
<sequence>MLRRFQYRDDATIDDYLGALELGILEDETRTEERQRGLSGEGGVFGTKLGGERSTTRGVESNVRQNAASKVEKLFRLLRSSDPREIWDLDGLTDDDWACLDKGSLINLSVDITVPTVSRALAAAKDLGPLVTLMQAFTDSVEDETAQQMQRLSQYGADGGSDRYSVVAAAEGNPKYKFLCRLGKTGLLVPLEHLEGTFQLFGQIEDFLAAGQRELAVDISGMGFMNREQRRKASKKADDSTHDHFIVGPGAIVHVIALYK</sequence>
<dbReference type="InterPro" id="IPR045633">
    <property type="entry name" value="DUF6414"/>
</dbReference>
<evidence type="ECO:0000313" key="3">
    <source>
        <dbReference type="Proteomes" id="UP000660339"/>
    </source>
</evidence>